<accession>A0A117M0A1</accession>
<evidence type="ECO:0000313" key="1">
    <source>
        <dbReference type="EMBL" id="KUK77094.1"/>
    </source>
</evidence>
<reference evidence="2" key="1">
    <citation type="journal article" date="2015" name="MBio">
        <title>Genome-Resolved Metagenomic Analysis Reveals Roles for Candidate Phyla and Other Microbial Community Members in Biogeochemical Transformations in Oil Reservoirs.</title>
        <authorList>
            <person name="Hu P."/>
            <person name="Tom L."/>
            <person name="Singh A."/>
            <person name="Thomas B.C."/>
            <person name="Baker B.J."/>
            <person name="Piceno Y.M."/>
            <person name="Andersen G.L."/>
            <person name="Banfield J.F."/>
        </authorList>
    </citation>
    <scope>NUCLEOTIDE SEQUENCE [LARGE SCALE GENOMIC DNA]</scope>
</reference>
<organism evidence="1 2">
    <name type="scientific">candidate division WS6 bacterium 34_10</name>
    <dbReference type="NCBI Taxonomy" id="1641389"/>
    <lineage>
        <taxon>Bacteria</taxon>
        <taxon>Candidatus Dojkabacteria</taxon>
    </lineage>
</organism>
<dbReference type="AlphaFoldDB" id="A0A117M0A1"/>
<sequence>MSKSNNINPNIYLVTEQSDISEFSQEKILNDLKAIKKAEIRANTKFDITRDKAENEVTRAMDALKLSNPFKGV</sequence>
<comment type="caution">
    <text evidence="1">The sequence shown here is derived from an EMBL/GenBank/DDBJ whole genome shotgun (WGS) entry which is preliminary data.</text>
</comment>
<evidence type="ECO:0000313" key="2">
    <source>
        <dbReference type="Proteomes" id="UP000053904"/>
    </source>
</evidence>
<dbReference type="EMBL" id="LGGO01000067">
    <property type="protein sequence ID" value="KUK77094.1"/>
    <property type="molecule type" value="Genomic_DNA"/>
</dbReference>
<dbReference type="Proteomes" id="UP000053904">
    <property type="component" value="Unassembled WGS sequence"/>
</dbReference>
<protein>
    <submittedName>
        <fullName evidence="1">Uncharacterized protein</fullName>
    </submittedName>
</protein>
<gene>
    <name evidence="1" type="ORF">XD93_0540</name>
</gene>
<proteinExistence type="predicted"/>
<name>A0A117M0A1_9BACT</name>